<feature type="compositionally biased region" description="Low complexity" evidence="1">
    <location>
        <begin position="533"/>
        <end position="557"/>
    </location>
</feature>
<dbReference type="Proteomes" id="UP000186817">
    <property type="component" value="Unassembled WGS sequence"/>
</dbReference>
<feature type="transmembrane region" description="Helical" evidence="2">
    <location>
        <begin position="107"/>
        <end position="133"/>
    </location>
</feature>
<gene>
    <name evidence="3" type="ORF">AK812_SmicGene4829</name>
</gene>
<dbReference type="AlphaFoldDB" id="A0A1Q9EV92"/>
<keyword evidence="2" id="KW-1133">Transmembrane helix</keyword>
<feature type="compositionally biased region" description="Low complexity" evidence="1">
    <location>
        <begin position="331"/>
        <end position="345"/>
    </location>
</feature>
<feature type="transmembrane region" description="Helical" evidence="2">
    <location>
        <begin position="52"/>
        <end position="71"/>
    </location>
</feature>
<feature type="region of interest" description="Disordered" evidence="1">
    <location>
        <begin position="331"/>
        <end position="396"/>
    </location>
</feature>
<evidence type="ECO:0000313" key="4">
    <source>
        <dbReference type="Proteomes" id="UP000186817"/>
    </source>
</evidence>
<feature type="compositionally biased region" description="Acidic residues" evidence="1">
    <location>
        <begin position="382"/>
        <end position="396"/>
    </location>
</feature>
<comment type="caution">
    <text evidence="3">The sequence shown here is derived from an EMBL/GenBank/DDBJ whole genome shotgun (WGS) entry which is preliminary data.</text>
</comment>
<evidence type="ECO:0000256" key="2">
    <source>
        <dbReference type="SAM" id="Phobius"/>
    </source>
</evidence>
<protein>
    <submittedName>
        <fullName evidence="3">Uncharacterized protein</fullName>
    </submittedName>
</protein>
<feature type="transmembrane region" description="Helical" evidence="2">
    <location>
        <begin position="20"/>
        <end position="40"/>
    </location>
</feature>
<keyword evidence="4" id="KW-1185">Reference proteome</keyword>
<accession>A0A1Q9EV92</accession>
<keyword evidence="2" id="KW-0472">Membrane</keyword>
<keyword evidence="2" id="KW-0812">Transmembrane</keyword>
<feature type="region of interest" description="Disordered" evidence="1">
    <location>
        <begin position="530"/>
        <end position="557"/>
    </location>
</feature>
<feature type="transmembrane region" description="Helical" evidence="2">
    <location>
        <begin position="80"/>
        <end position="101"/>
    </location>
</feature>
<name>A0A1Q9EV92_SYMMI</name>
<reference evidence="3 4" key="1">
    <citation type="submission" date="2016-02" db="EMBL/GenBank/DDBJ databases">
        <title>Genome analysis of coral dinoflagellate symbionts highlights evolutionary adaptations to a symbiotic lifestyle.</title>
        <authorList>
            <person name="Aranda M."/>
            <person name="Li Y."/>
            <person name="Liew Y.J."/>
            <person name="Baumgarten S."/>
            <person name="Simakov O."/>
            <person name="Wilson M."/>
            <person name="Piel J."/>
            <person name="Ashoor H."/>
            <person name="Bougouffa S."/>
            <person name="Bajic V.B."/>
            <person name="Ryu T."/>
            <person name="Ravasi T."/>
            <person name="Bayer T."/>
            <person name="Micklem G."/>
            <person name="Kim H."/>
            <person name="Bhak J."/>
            <person name="Lajeunesse T.C."/>
            <person name="Voolstra C.R."/>
        </authorList>
    </citation>
    <scope>NUCLEOTIDE SEQUENCE [LARGE SCALE GENOMIC DNA]</scope>
    <source>
        <strain evidence="3 4">CCMP2467</strain>
    </source>
</reference>
<feature type="transmembrane region" description="Helical" evidence="2">
    <location>
        <begin position="196"/>
        <end position="217"/>
    </location>
</feature>
<evidence type="ECO:0000313" key="3">
    <source>
        <dbReference type="EMBL" id="OLQ11337.1"/>
    </source>
</evidence>
<sequence length="592" mass="63816">MHNSQEQGSWGSSWHYRCAVRPEVLAALASLLTLVFLLLVGDSQETVLRCDAAGLCAGGGVVLVASAAVIAQPQKWGSSFFLRSLFRALLVASFVFLYFGLTSFSPIFAVQALTTLAALTFSASTCTFFACTLETHGAEEPPRNPRGHRLSLKHVALGYLCSIGSWLLAYSVLLLHQEVDGHLAGLSRSLSREEHLVLFSFGGFFLSTVVGFLLLLLPCGHHCLGGTEKVKPEETPVIRRCNSKADDSIGIGVQVQAPPAVAMRAMPAVVCREDAAQVPETPPPVEHRKPDAQLEVDASCPTFEMDVVPAADVVEEVQAVPVHKEVVPAATPATGAETAGAAFPFPRGPSRPRRRRCGEAWTAEEAPKQRKAKARSLTAVLEVDEDEGAEEEEQIEEEQILEVEGQDQSGAQAVSDAEQNSNAQLCLAASATSADGPQQPECKLEEALPCQEGLMPPAQDVATSDGVEVVGTPSGKRQWADGPQKHMGLLCAHDDVFFLLVVHDINFAHIYADTVNSNINHHVFNAIDNPHSNNGDANANNNGDTNANNNGDTNANNNHNYLQQLLVFDNIDNLHSHGQPNNKPNFKYFQFE</sequence>
<evidence type="ECO:0000256" key="1">
    <source>
        <dbReference type="SAM" id="MobiDB-lite"/>
    </source>
</evidence>
<feature type="transmembrane region" description="Helical" evidence="2">
    <location>
        <begin position="154"/>
        <end position="176"/>
    </location>
</feature>
<dbReference type="EMBL" id="LSRX01000060">
    <property type="protein sequence ID" value="OLQ11337.1"/>
    <property type="molecule type" value="Genomic_DNA"/>
</dbReference>
<dbReference type="OrthoDB" id="10576026at2759"/>
<proteinExistence type="predicted"/>
<organism evidence="3 4">
    <name type="scientific">Symbiodinium microadriaticum</name>
    <name type="common">Dinoflagellate</name>
    <name type="synonym">Zooxanthella microadriatica</name>
    <dbReference type="NCBI Taxonomy" id="2951"/>
    <lineage>
        <taxon>Eukaryota</taxon>
        <taxon>Sar</taxon>
        <taxon>Alveolata</taxon>
        <taxon>Dinophyceae</taxon>
        <taxon>Suessiales</taxon>
        <taxon>Symbiodiniaceae</taxon>
        <taxon>Symbiodinium</taxon>
    </lineage>
</organism>